<dbReference type="Proteomes" id="UP000308196">
    <property type="component" value="Chromosome"/>
</dbReference>
<gene>
    <name evidence="1" type="ORF">NCTC11429_02502</name>
</gene>
<dbReference type="EMBL" id="LR590484">
    <property type="protein sequence ID" value="VTR41337.1"/>
    <property type="molecule type" value="Genomic_DNA"/>
</dbReference>
<evidence type="ECO:0000313" key="1">
    <source>
        <dbReference type="EMBL" id="VTR41337.1"/>
    </source>
</evidence>
<protein>
    <submittedName>
        <fullName evidence="1">Uncharacterized protein</fullName>
    </submittedName>
</protein>
<evidence type="ECO:0000313" key="2">
    <source>
        <dbReference type="Proteomes" id="UP000308196"/>
    </source>
</evidence>
<dbReference type="KEGG" id="stha:NCTC11429_02502"/>
<organism evidence="1 2">
    <name type="scientific">Sphingobacterium thalpophilum</name>
    <dbReference type="NCBI Taxonomy" id="259"/>
    <lineage>
        <taxon>Bacteria</taxon>
        <taxon>Pseudomonadati</taxon>
        <taxon>Bacteroidota</taxon>
        <taxon>Sphingobacteriia</taxon>
        <taxon>Sphingobacteriales</taxon>
        <taxon>Sphingobacteriaceae</taxon>
        <taxon>Sphingobacterium</taxon>
    </lineage>
</organism>
<reference evidence="1 2" key="1">
    <citation type="submission" date="2019-05" db="EMBL/GenBank/DDBJ databases">
        <authorList>
            <consortium name="Pathogen Informatics"/>
        </authorList>
    </citation>
    <scope>NUCLEOTIDE SEQUENCE [LARGE SCALE GENOMIC DNA]</scope>
    <source>
        <strain evidence="1 2">NCTC11429</strain>
    </source>
</reference>
<name>A0A4U9V6K4_9SPHI</name>
<accession>A0A4U9V6K4</accession>
<dbReference type="AlphaFoldDB" id="A0A4U9V6K4"/>
<proteinExistence type="predicted"/>
<sequence length="44" mass="5061">MSTWTSHQAGLLPFNLLARPINRTNIRLQPPENGISNAYRRVKK</sequence>